<evidence type="ECO:0000313" key="4">
    <source>
        <dbReference type="EMBL" id="VDD87015.1"/>
    </source>
</evidence>
<name>A0A0N4UY12_ENTVE</name>
<feature type="compositionally biased region" description="Low complexity" evidence="2">
    <location>
        <begin position="209"/>
        <end position="237"/>
    </location>
</feature>
<dbReference type="InterPro" id="IPR007110">
    <property type="entry name" value="Ig-like_dom"/>
</dbReference>
<dbReference type="OrthoDB" id="504170at2759"/>
<proteinExistence type="predicted"/>
<evidence type="ECO:0000313" key="6">
    <source>
        <dbReference type="WBParaSite" id="EVEC_0000245001-mRNA-1"/>
    </source>
</evidence>
<dbReference type="SMART" id="SM00409">
    <property type="entry name" value="IG"/>
    <property type="match status" value="1"/>
</dbReference>
<dbReference type="InterPro" id="IPR036179">
    <property type="entry name" value="Ig-like_dom_sf"/>
</dbReference>
<feature type="compositionally biased region" description="Low complexity" evidence="2">
    <location>
        <begin position="244"/>
        <end position="263"/>
    </location>
</feature>
<dbReference type="STRING" id="51028.A0A0N4UY12"/>
<dbReference type="Pfam" id="PF07679">
    <property type="entry name" value="I-set"/>
    <property type="match status" value="2"/>
</dbReference>
<dbReference type="EMBL" id="UXUI01007328">
    <property type="protein sequence ID" value="VDD87015.1"/>
    <property type="molecule type" value="Genomic_DNA"/>
</dbReference>
<dbReference type="PROSITE" id="PS50835">
    <property type="entry name" value="IG_LIKE"/>
    <property type="match status" value="2"/>
</dbReference>
<dbReference type="InterPro" id="IPR003599">
    <property type="entry name" value="Ig_sub"/>
</dbReference>
<evidence type="ECO:0000259" key="3">
    <source>
        <dbReference type="PROSITE" id="PS50835"/>
    </source>
</evidence>
<dbReference type="SMART" id="SM00408">
    <property type="entry name" value="IGc2"/>
    <property type="match status" value="2"/>
</dbReference>
<feature type="compositionally biased region" description="Basic and acidic residues" evidence="2">
    <location>
        <begin position="160"/>
        <end position="184"/>
    </location>
</feature>
<organism evidence="6">
    <name type="scientific">Enterobius vermicularis</name>
    <name type="common">Human pinworm</name>
    <dbReference type="NCBI Taxonomy" id="51028"/>
    <lineage>
        <taxon>Eukaryota</taxon>
        <taxon>Metazoa</taxon>
        <taxon>Ecdysozoa</taxon>
        <taxon>Nematoda</taxon>
        <taxon>Chromadorea</taxon>
        <taxon>Rhabditida</taxon>
        <taxon>Spirurina</taxon>
        <taxon>Oxyuridomorpha</taxon>
        <taxon>Oxyuroidea</taxon>
        <taxon>Oxyuridae</taxon>
        <taxon>Enterobius</taxon>
    </lineage>
</organism>
<dbReference type="Gene3D" id="2.60.40.10">
    <property type="entry name" value="Immunoglobulins"/>
    <property type="match status" value="2"/>
</dbReference>
<dbReference type="PANTHER" id="PTHR13817">
    <property type="entry name" value="TITIN"/>
    <property type="match status" value="1"/>
</dbReference>
<reference evidence="4 5" key="2">
    <citation type="submission" date="2018-10" db="EMBL/GenBank/DDBJ databases">
        <authorList>
            <consortium name="Pathogen Informatics"/>
        </authorList>
    </citation>
    <scope>NUCLEOTIDE SEQUENCE [LARGE SCALE GENOMIC DNA]</scope>
</reference>
<feature type="domain" description="Ig-like" evidence="3">
    <location>
        <begin position="292"/>
        <end position="387"/>
    </location>
</feature>
<evidence type="ECO:0000256" key="1">
    <source>
        <dbReference type="ARBA" id="ARBA00022737"/>
    </source>
</evidence>
<dbReference type="PANTHER" id="PTHR13817:SF73">
    <property type="entry name" value="FIBRONECTIN TYPE-III DOMAIN-CONTAINING PROTEIN"/>
    <property type="match status" value="1"/>
</dbReference>
<feature type="region of interest" description="Disordered" evidence="2">
    <location>
        <begin position="426"/>
        <end position="477"/>
    </location>
</feature>
<dbReference type="AlphaFoldDB" id="A0A0N4UY12"/>
<dbReference type="InterPro" id="IPR013783">
    <property type="entry name" value="Ig-like_fold"/>
</dbReference>
<keyword evidence="1" id="KW-0677">Repeat</keyword>
<evidence type="ECO:0000256" key="2">
    <source>
        <dbReference type="SAM" id="MobiDB-lite"/>
    </source>
</evidence>
<keyword evidence="5" id="KW-1185">Reference proteome</keyword>
<dbReference type="CDD" id="cd00096">
    <property type="entry name" value="Ig"/>
    <property type="match status" value="2"/>
</dbReference>
<dbReference type="InterPro" id="IPR013098">
    <property type="entry name" value="Ig_I-set"/>
</dbReference>
<dbReference type="FunFam" id="2.60.40.10:FF:000022">
    <property type="entry name" value="Cardiac titin"/>
    <property type="match status" value="1"/>
</dbReference>
<dbReference type="InterPro" id="IPR050964">
    <property type="entry name" value="Striated_Muscle_Regulatory"/>
</dbReference>
<feature type="domain" description="Ig-like" evidence="3">
    <location>
        <begin position="1"/>
        <end position="75"/>
    </location>
</feature>
<evidence type="ECO:0000313" key="5">
    <source>
        <dbReference type="Proteomes" id="UP000274131"/>
    </source>
</evidence>
<protein>
    <submittedName>
        <fullName evidence="6">Ig-like domain-containing protein</fullName>
    </submittedName>
</protein>
<feature type="compositionally biased region" description="Polar residues" evidence="2">
    <location>
        <begin position="140"/>
        <end position="159"/>
    </location>
</feature>
<sequence>MECRVKSPSKPVATWYKDGVPIQEGSLYAFVSADLGDSVYLLQLEIRGPSAGDAGHYRCNIRNDEGETNANLALNFEQEEAEVQETPGRKSPRQRREKDSASPRHGSRPGSPKKQLKSREGTPKKSLKSREGTPKKSIRSRTATPTQEIEKQNGVTGETKTMKAEEGSIKRKSDAALPPTDEKRQKLKSGSPPAQQQAKPVEKAPTTPPAATAETTTTTTAAAESAAATAAAPAEATAPPPSSAPTATTRAAAAKASTATSASDFDIRTNEKTRTSYKRAPVVLEAAKSQVPVVIKAKSVKQDQLQRKVAHEGESVTLECELQCDPSTKITWFKDGRAIDPSPEFQTYFDGQIARLKIPRMTEDKSGLFKCTAKSDYGEAHSSAMVKFEHSEDEFDMLKQQHRKSIMELEKTLKEEEARREIEAKRQKIVEENEDEISTPKTDGIQKSPGVAQESLRSETENKPAARPQVSVEQADDRDADEVSLFTVLYSNCFFFFSSFISLHHFIKII</sequence>
<reference evidence="6" key="1">
    <citation type="submission" date="2017-02" db="UniProtKB">
        <authorList>
            <consortium name="WormBaseParasite"/>
        </authorList>
    </citation>
    <scope>IDENTIFICATION</scope>
</reference>
<dbReference type="WBParaSite" id="EVEC_0000245001-mRNA-1">
    <property type="protein sequence ID" value="EVEC_0000245001-mRNA-1"/>
    <property type="gene ID" value="EVEC_0000245001"/>
</dbReference>
<gene>
    <name evidence="4" type="ORF">EVEC_LOCUS2158</name>
</gene>
<feature type="region of interest" description="Disordered" evidence="2">
    <location>
        <begin position="77"/>
        <end position="274"/>
    </location>
</feature>
<feature type="compositionally biased region" description="Basic and acidic residues" evidence="2">
    <location>
        <begin position="265"/>
        <end position="274"/>
    </location>
</feature>
<dbReference type="Proteomes" id="UP000274131">
    <property type="component" value="Unassembled WGS sequence"/>
</dbReference>
<dbReference type="InterPro" id="IPR003598">
    <property type="entry name" value="Ig_sub2"/>
</dbReference>
<accession>A0A0N4UY12</accession>
<feature type="compositionally biased region" description="Basic and acidic residues" evidence="2">
    <location>
        <begin position="117"/>
        <end position="134"/>
    </location>
</feature>
<dbReference type="SUPFAM" id="SSF48726">
    <property type="entry name" value="Immunoglobulin"/>
    <property type="match status" value="2"/>
</dbReference>